<dbReference type="EMBL" id="MU155135">
    <property type="protein sequence ID" value="KAF9485563.1"/>
    <property type="molecule type" value="Genomic_DNA"/>
</dbReference>
<keyword evidence="6" id="KW-1185">Reference proteome</keyword>
<feature type="compositionally biased region" description="Low complexity" evidence="2">
    <location>
        <begin position="153"/>
        <end position="203"/>
    </location>
</feature>
<dbReference type="Pfam" id="PF10342">
    <property type="entry name" value="Kre9_KNH"/>
    <property type="match status" value="1"/>
</dbReference>
<feature type="region of interest" description="Disordered" evidence="2">
    <location>
        <begin position="125"/>
        <end position="203"/>
    </location>
</feature>
<evidence type="ECO:0000256" key="3">
    <source>
        <dbReference type="SAM" id="SignalP"/>
    </source>
</evidence>
<protein>
    <recommendedName>
        <fullName evidence="4">Yeast cell wall synthesis Kre9/Knh1-like N-terminal domain-containing protein</fullName>
    </recommendedName>
</protein>
<organism evidence="5 6">
    <name type="scientific">Pholiota conissans</name>
    <dbReference type="NCBI Taxonomy" id="109636"/>
    <lineage>
        <taxon>Eukaryota</taxon>
        <taxon>Fungi</taxon>
        <taxon>Dikarya</taxon>
        <taxon>Basidiomycota</taxon>
        <taxon>Agaricomycotina</taxon>
        <taxon>Agaricomycetes</taxon>
        <taxon>Agaricomycetidae</taxon>
        <taxon>Agaricales</taxon>
        <taxon>Agaricineae</taxon>
        <taxon>Strophariaceae</taxon>
        <taxon>Pholiota</taxon>
    </lineage>
</organism>
<dbReference type="PANTHER" id="PTHR40633:SF1">
    <property type="entry name" value="GPI ANCHORED SERINE-THREONINE RICH PROTEIN (AFU_ORTHOLOGUE AFUA_1G03630)"/>
    <property type="match status" value="1"/>
</dbReference>
<feature type="compositionally biased region" description="Polar residues" evidence="2">
    <location>
        <begin position="125"/>
        <end position="142"/>
    </location>
</feature>
<accession>A0A9P5ZEA9</accession>
<comment type="caution">
    <text evidence="5">The sequence shown here is derived from an EMBL/GenBank/DDBJ whole genome shotgun (WGS) entry which is preliminary data.</text>
</comment>
<name>A0A9P5ZEA9_9AGAR</name>
<dbReference type="Proteomes" id="UP000807469">
    <property type="component" value="Unassembled WGS sequence"/>
</dbReference>
<feature type="signal peptide" evidence="3">
    <location>
        <begin position="1"/>
        <end position="21"/>
    </location>
</feature>
<reference evidence="5" key="1">
    <citation type="submission" date="2020-11" db="EMBL/GenBank/DDBJ databases">
        <authorList>
            <consortium name="DOE Joint Genome Institute"/>
            <person name="Ahrendt S."/>
            <person name="Riley R."/>
            <person name="Andreopoulos W."/>
            <person name="Labutti K."/>
            <person name="Pangilinan J."/>
            <person name="Ruiz-Duenas F.J."/>
            <person name="Barrasa J.M."/>
            <person name="Sanchez-Garcia M."/>
            <person name="Camarero S."/>
            <person name="Miyauchi S."/>
            <person name="Serrano A."/>
            <person name="Linde D."/>
            <person name="Babiker R."/>
            <person name="Drula E."/>
            <person name="Ayuso-Fernandez I."/>
            <person name="Pacheco R."/>
            <person name="Padilla G."/>
            <person name="Ferreira P."/>
            <person name="Barriuso J."/>
            <person name="Kellner H."/>
            <person name="Castanera R."/>
            <person name="Alfaro M."/>
            <person name="Ramirez L."/>
            <person name="Pisabarro A.G."/>
            <person name="Kuo A."/>
            <person name="Tritt A."/>
            <person name="Lipzen A."/>
            <person name="He G."/>
            <person name="Yan M."/>
            <person name="Ng V."/>
            <person name="Cullen D."/>
            <person name="Martin F."/>
            <person name="Rosso M.-N."/>
            <person name="Henrissat B."/>
            <person name="Hibbett D."/>
            <person name="Martinez A.T."/>
            <person name="Grigoriev I.V."/>
        </authorList>
    </citation>
    <scope>NUCLEOTIDE SEQUENCE</scope>
    <source>
        <strain evidence="5">CIRM-BRFM 674</strain>
    </source>
</reference>
<evidence type="ECO:0000256" key="2">
    <source>
        <dbReference type="SAM" id="MobiDB-lite"/>
    </source>
</evidence>
<sequence length="261" mass="26397">MFAAYTFAALLALATPYAARADVTPSTPGPGDSFTAGQTCHITWQGDTVSTTVWKNMAIELMSGQNLDMNHITTVATGQDGTVDGTFDYPCPEVNPYSAIYFYQFSAPGTTTKMWTTRFTIASPSGATTPPANPTQPGSNTPIPWGVGALVDPSKAVPAPAFAADPASNSTTGPATGTTATTTPATTPAATTPAATTTPTLTKVTTPAAVTNIASTTTAANSTAGNSTSSDTKGSGAAALSLSSTHIWMSTAALLLAAFAW</sequence>
<feature type="domain" description="Yeast cell wall synthesis Kre9/Knh1-like N-terminal" evidence="4">
    <location>
        <begin position="27"/>
        <end position="121"/>
    </location>
</feature>
<evidence type="ECO:0000259" key="4">
    <source>
        <dbReference type="Pfam" id="PF10342"/>
    </source>
</evidence>
<dbReference type="InterPro" id="IPR018466">
    <property type="entry name" value="Kre9/Knh1-like_N"/>
</dbReference>
<feature type="chain" id="PRO_5040312000" description="Yeast cell wall synthesis Kre9/Knh1-like N-terminal domain-containing protein" evidence="3">
    <location>
        <begin position="22"/>
        <end position="261"/>
    </location>
</feature>
<evidence type="ECO:0000313" key="6">
    <source>
        <dbReference type="Proteomes" id="UP000807469"/>
    </source>
</evidence>
<dbReference type="OrthoDB" id="2432613at2759"/>
<keyword evidence="1 3" id="KW-0732">Signal</keyword>
<dbReference type="AlphaFoldDB" id="A0A9P5ZEA9"/>
<evidence type="ECO:0000256" key="1">
    <source>
        <dbReference type="ARBA" id="ARBA00022729"/>
    </source>
</evidence>
<gene>
    <name evidence="5" type="ORF">BDN70DRAFT_871230</name>
</gene>
<dbReference type="PANTHER" id="PTHR40633">
    <property type="entry name" value="MATRIX PROTEIN, PUTATIVE (AFU_ORTHOLOGUE AFUA_8G05410)-RELATED"/>
    <property type="match status" value="1"/>
</dbReference>
<dbReference type="InterPro" id="IPR052982">
    <property type="entry name" value="SRP1/TIP1-like"/>
</dbReference>
<proteinExistence type="predicted"/>
<evidence type="ECO:0000313" key="5">
    <source>
        <dbReference type="EMBL" id="KAF9485563.1"/>
    </source>
</evidence>